<dbReference type="EMBL" id="BAAASG010000007">
    <property type="protein sequence ID" value="GAA2490588.1"/>
    <property type="molecule type" value="Genomic_DNA"/>
</dbReference>
<organism evidence="1 2">
    <name type="scientific">Streptomyces longisporus</name>
    <dbReference type="NCBI Taxonomy" id="1948"/>
    <lineage>
        <taxon>Bacteria</taxon>
        <taxon>Bacillati</taxon>
        <taxon>Actinomycetota</taxon>
        <taxon>Actinomycetes</taxon>
        <taxon>Kitasatosporales</taxon>
        <taxon>Streptomycetaceae</taxon>
        <taxon>Streptomyces</taxon>
    </lineage>
</organism>
<dbReference type="RefSeq" id="WP_344400916.1">
    <property type="nucleotide sequence ID" value="NZ_BAAASG010000007.1"/>
</dbReference>
<accession>A0ABN3LZ31</accession>
<keyword evidence="2" id="KW-1185">Reference proteome</keyword>
<dbReference type="Proteomes" id="UP001501777">
    <property type="component" value="Unassembled WGS sequence"/>
</dbReference>
<evidence type="ECO:0000313" key="1">
    <source>
        <dbReference type="EMBL" id="GAA2490588.1"/>
    </source>
</evidence>
<gene>
    <name evidence="1" type="ORF">GCM10010276_32260</name>
</gene>
<comment type="caution">
    <text evidence="1">The sequence shown here is derived from an EMBL/GenBank/DDBJ whole genome shotgun (WGS) entry which is preliminary data.</text>
</comment>
<evidence type="ECO:0000313" key="2">
    <source>
        <dbReference type="Proteomes" id="UP001501777"/>
    </source>
</evidence>
<sequence length="45" mass="5246">MRDGSVVWLPVPYVGAEQVRSVEEQVVQLHALRRRYSREVTPHSQ</sequence>
<reference evidence="1 2" key="1">
    <citation type="journal article" date="2019" name="Int. J. Syst. Evol. Microbiol.">
        <title>The Global Catalogue of Microorganisms (GCM) 10K type strain sequencing project: providing services to taxonomists for standard genome sequencing and annotation.</title>
        <authorList>
            <consortium name="The Broad Institute Genomics Platform"/>
            <consortium name="The Broad Institute Genome Sequencing Center for Infectious Disease"/>
            <person name="Wu L."/>
            <person name="Ma J."/>
        </authorList>
    </citation>
    <scope>NUCLEOTIDE SEQUENCE [LARGE SCALE GENOMIC DNA]</scope>
    <source>
        <strain evidence="1 2">JCM 4395</strain>
    </source>
</reference>
<evidence type="ECO:0008006" key="3">
    <source>
        <dbReference type="Google" id="ProtNLM"/>
    </source>
</evidence>
<protein>
    <recommendedName>
        <fullName evidence="3">Transposase</fullName>
    </recommendedName>
</protein>
<proteinExistence type="predicted"/>
<name>A0ABN3LZ31_STRLO</name>